<proteinExistence type="predicted"/>
<accession>K0RXM6</accession>
<gene>
    <name evidence="1" type="ORF">THAOC_22242</name>
</gene>
<comment type="caution">
    <text evidence="1">The sequence shown here is derived from an EMBL/GenBank/DDBJ whole genome shotgun (WGS) entry which is preliminary data.</text>
</comment>
<dbReference type="AlphaFoldDB" id="K0RXM6"/>
<dbReference type="Proteomes" id="UP000266841">
    <property type="component" value="Unassembled WGS sequence"/>
</dbReference>
<reference evidence="1 2" key="1">
    <citation type="journal article" date="2012" name="Genome Biol.">
        <title>Genome and low-iron response of an oceanic diatom adapted to chronic iron limitation.</title>
        <authorList>
            <person name="Lommer M."/>
            <person name="Specht M."/>
            <person name="Roy A.S."/>
            <person name="Kraemer L."/>
            <person name="Andreson R."/>
            <person name="Gutowska M.A."/>
            <person name="Wolf J."/>
            <person name="Bergner S.V."/>
            <person name="Schilhabel M.B."/>
            <person name="Klostermeier U.C."/>
            <person name="Beiko R.G."/>
            <person name="Rosenstiel P."/>
            <person name="Hippler M."/>
            <person name="Laroche J."/>
        </authorList>
    </citation>
    <scope>NUCLEOTIDE SEQUENCE [LARGE SCALE GENOMIC DNA]</scope>
    <source>
        <strain evidence="1 2">CCMP1005</strain>
    </source>
</reference>
<evidence type="ECO:0000313" key="2">
    <source>
        <dbReference type="Proteomes" id="UP000266841"/>
    </source>
</evidence>
<name>K0RXM6_THAOC</name>
<evidence type="ECO:0000313" key="1">
    <source>
        <dbReference type="EMBL" id="EJK57685.1"/>
    </source>
</evidence>
<keyword evidence="2" id="KW-1185">Reference proteome</keyword>
<protein>
    <submittedName>
        <fullName evidence="1">Uncharacterized protein</fullName>
    </submittedName>
</protein>
<organism evidence="1 2">
    <name type="scientific">Thalassiosira oceanica</name>
    <name type="common">Marine diatom</name>
    <dbReference type="NCBI Taxonomy" id="159749"/>
    <lineage>
        <taxon>Eukaryota</taxon>
        <taxon>Sar</taxon>
        <taxon>Stramenopiles</taxon>
        <taxon>Ochrophyta</taxon>
        <taxon>Bacillariophyta</taxon>
        <taxon>Coscinodiscophyceae</taxon>
        <taxon>Thalassiosirophycidae</taxon>
        <taxon>Thalassiosirales</taxon>
        <taxon>Thalassiosiraceae</taxon>
        <taxon>Thalassiosira</taxon>
    </lineage>
</organism>
<dbReference type="EMBL" id="AGNL01027330">
    <property type="protein sequence ID" value="EJK57685.1"/>
    <property type="molecule type" value="Genomic_DNA"/>
</dbReference>
<sequence length="126" mass="13364">MSGFFSASLPPSRNVCCCSKQRQAEEEHGEADDGENVAQDNCGDEDIACHDVGGCVVGKQVYLIAMHVDDGILKCVKGQDLAADDLGVQQVGSRARVFDVVAPKRFAILFLSTVAFASKSADPVSE</sequence>